<feature type="transmembrane region" description="Helical" evidence="10">
    <location>
        <begin position="215"/>
        <end position="236"/>
    </location>
</feature>
<dbReference type="PROSITE" id="PS50262">
    <property type="entry name" value="G_PROTEIN_RECEP_F1_2"/>
    <property type="match status" value="1"/>
</dbReference>
<evidence type="ECO:0000256" key="8">
    <source>
        <dbReference type="ARBA" id="ARBA00023180"/>
    </source>
</evidence>
<comment type="caution">
    <text evidence="12">The sequence shown here is derived from an EMBL/GenBank/DDBJ whole genome shotgun (WGS) entry which is preliminary data.</text>
</comment>
<feature type="transmembrane region" description="Helical" evidence="10">
    <location>
        <begin position="42"/>
        <end position="59"/>
    </location>
</feature>
<feature type="transmembrane region" description="Helical" evidence="10">
    <location>
        <begin position="79"/>
        <end position="103"/>
    </location>
</feature>
<keyword evidence="8" id="KW-0325">Glycoprotein</keyword>
<gene>
    <name evidence="12" type="ORF">EB796_023282</name>
</gene>
<feature type="transmembrane region" description="Helical" evidence="10">
    <location>
        <begin position="165"/>
        <end position="186"/>
    </location>
</feature>
<dbReference type="CDD" id="cd00637">
    <property type="entry name" value="7tm_classA_rhodopsin-like"/>
    <property type="match status" value="1"/>
</dbReference>
<evidence type="ECO:0000256" key="4">
    <source>
        <dbReference type="ARBA" id="ARBA00022989"/>
    </source>
</evidence>
<feature type="transmembrane region" description="Helical" evidence="10">
    <location>
        <begin position="257"/>
        <end position="287"/>
    </location>
</feature>
<keyword evidence="5" id="KW-0297">G-protein coupled receptor</keyword>
<feature type="transmembrane region" description="Helical" evidence="10">
    <location>
        <begin position="123"/>
        <end position="144"/>
    </location>
</feature>
<dbReference type="PANTHER" id="PTHR24246">
    <property type="entry name" value="OLFACTORY RECEPTOR AND ADENOSINE RECEPTOR"/>
    <property type="match status" value="1"/>
</dbReference>
<reference evidence="12" key="1">
    <citation type="submission" date="2020-06" db="EMBL/GenBank/DDBJ databases">
        <title>Draft genome of Bugula neritina, a colonial animal packing powerful symbionts and potential medicines.</title>
        <authorList>
            <person name="Rayko M."/>
        </authorList>
    </citation>
    <scope>NUCLEOTIDE SEQUENCE [LARGE SCALE GENOMIC DNA]</scope>
    <source>
        <strain evidence="12">Kwan_BN1</strain>
    </source>
</reference>
<keyword evidence="2" id="KW-1003">Cell membrane</keyword>
<keyword evidence="3 10" id="KW-0812">Transmembrane</keyword>
<dbReference type="OrthoDB" id="9894375at2759"/>
<evidence type="ECO:0000313" key="12">
    <source>
        <dbReference type="EMBL" id="KAF6018426.1"/>
    </source>
</evidence>
<dbReference type="Proteomes" id="UP000593567">
    <property type="component" value="Unassembled WGS sequence"/>
</dbReference>
<dbReference type="PANTHER" id="PTHR24246:SF27">
    <property type="entry name" value="ADENOSINE RECEPTOR, ISOFORM A"/>
    <property type="match status" value="1"/>
</dbReference>
<evidence type="ECO:0000256" key="7">
    <source>
        <dbReference type="ARBA" id="ARBA00023170"/>
    </source>
</evidence>
<dbReference type="GO" id="GO:0004930">
    <property type="term" value="F:G protein-coupled receptor activity"/>
    <property type="evidence" value="ECO:0007669"/>
    <property type="project" value="UniProtKB-KW"/>
</dbReference>
<dbReference type="EMBL" id="VXIV02003311">
    <property type="protein sequence ID" value="KAF6018426.1"/>
    <property type="molecule type" value="Genomic_DNA"/>
</dbReference>
<evidence type="ECO:0000256" key="6">
    <source>
        <dbReference type="ARBA" id="ARBA00023136"/>
    </source>
</evidence>
<feature type="domain" description="G-protein coupled receptors family 1 profile" evidence="11">
    <location>
        <begin position="54"/>
        <end position="328"/>
    </location>
</feature>
<comment type="subcellular location">
    <subcellularLocation>
        <location evidence="1">Cell membrane</location>
        <topology evidence="1">Multi-pass membrane protein</topology>
    </subcellularLocation>
</comment>
<evidence type="ECO:0000259" key="11">
    <source>
        <dbReference type="PROSITE" id="PS50262"/>
    </source>
</evidence>
<name>A0A7J7IY00_BUGNE</name>
<dbReference type="SUPFAM" id="SSF81321">
    <property type="entry name" value="Family A G protein-coupled receptor-like"/>
    <property type="match status" value="1"/>
</dbReference>
<sequence>MTAPPEQVEENMNITTESFLDTTTDFISNETYIHPLLEPYNIVNPILAVIGIAINVAGVKSLLHQKKNRKECLRMRKILLISLSLSDIATCICVPLKLFTIFAFKQSNLHQTKPLVYSCTSTFFDVLVPAFYVITLLNLLGMAIDHWITFTKPFRYFVLMSKKRATIMISSFWIFGGIVAVSEYLVGLRVLNTELYGDLHLCELLVNSRVYKANYILLALAPICLVAMTMIYYCIFREIKLLVVAPPPLQDFGQAKRALFTTLIIGGTFLICWLPCFALTTALQMIFYHLSIGREVKISDATLITLLRIQQWSYSLLIINSILDPLVYMTYLRVKLKSLCQCAFPQSQHQYAAVMTRDKTKEEAVTINTLTGVRSSIQVSTLSNLMAIESEVNRSSPDWL</sequence>
<proteinExistence type="predicted"/>
<evidence type="ECO:0000256" key="2">
    <source>
        <dbReference type="ARBA" id="ARBA00022475"/>
    </source>
</evidence>
<dbReference type="InterPro" id="IPR017452">
    <property type="entry name" value="GPCR_Rhodpsn_7TM"/>
</dbReference>
<organism evidence="12 13">
    <name type="scientific">Bugula neritina</name>
    <name type="common">Brown bryozoan</name>
    <name type="synonym">Sertularia neritina</name>
    <dbReference type="NCBI Taxonomy" id="10212"/>
    <lineage>
        <taxon>Eukaryota</taxon>
        <taxon>Metazoa</taxon>
        <taxon>Spiralia</taxon>
        <taxon>Lophotrochozoa</taxon>
        <taxon>Bryozoa</taxon>
        <taxon>Gymnolaemata</taxon>
        <taxon>Cheilostomatida</taxon>
        <taxon>Flustrina</taxon>
        <taxon>Buguloidea</taxon>
        <taxon>Bugulidae</taxon>
        <taxon>Bugula</taxon>
    </lineage>
</organism>
<keyword evidence="4 10" id="KW-1133">Transmembrane helix</keyword>
<evidence type="ECO:0000256" key="3">
    <source>
        <dbReference type="ARBA" id="ARBA00022692"/>
    </source>
</evidence>
<keyword evidence="7" id="KW-0675">Receptor</keyword>
<evidence type="ECO:0000256" key="5">
    <source>
        <dbReference type="ARBA" id="ARBA00023040"/>
    </source>
</evidence>
<keyword evidence="6 10" id="KW-0472">Membrane</keyword>
<dbReference type="PRINTS" id="PR00237">
    <property type="entry name" value="GPCRRHODOPSN"/>
</dbReference>
<evidence type="ECO:0000256" key="10">
    <source>
        <dbReference type="SAM" id="Phobius"/>
    </source>
</evidence>
<keyword evidence="13" id="KW-1185">Reference proteome</keyword>
<keyword evidence="9" id="KW-0807">Transducer</keyword>
<evidence type="ECO:0000256" key="1">
    <source>
        <dbReference type="ARBA" id="ARBA00004651"/>
    </source>
</evidence>
<evidence type="ECO:0000313" key="13">
    <source>
        <dbReference type="Proteomes" id="UP000593567"/>
    </source>
</evidence>
<evidence type="ECO:0000256" key="9">
    <source>
        <dbReference type="ARBA" id="ARBA00023224"/>
    </source>
</evidence>
<dbReference type="GO" id="GO:0005886">
    <property type="term" value="C:plasma membrane"/>
    <property type="evidence" value="ECO:0007669"/>
    <property type="project" value="UniProtKB-SubCell"/>
</dbReference>
<dbReference type="AlphaFoldDB" id="A0A7J7IY00"/>
<dbReference type="InterPro" id="IPR000276">
    <property type="entry name" value="GPCR_Rhodpsn"/>
</dbReference>
<protein>
    <recommendedName>
        <fullName evidence="11">G-protein coupled receptors family 1 profile domain-containing protein</fullName>
    </recommendedName>
</protein>
<accession>A0A7J7IY00</accession>
<dbReference type="Pfam" id="PF00001">
    <property type="entry name" value="7tm_1"/>
    <property type="match status" value="1"/>
</dbReference>
<dbReference type="Gene3D" id="1.20.1070.10">
    <property type="entry name" value="Rhodopsin 7-helix transmembrane proteins"/>
    <property type="match status" value="1"/>
</dbReference>